<dbReference type="PANTHER" id="PTHR10672">
    <property type="entry name" value="ADDUCIN"/>
    <property type="match status" value="1"/>
</dbReference>
<dbReference type="SUPFAM" id="SSF53639">
    <property type="entry name" value="AraD/HMP-PK domain-like"/>
    <property type="match status" value="1"/>
</dbReference>
<proteinExistence type="inferred from homology"/>
<name>A0ABR7RKE5_9PROT</name>
<reference evidence="3 4" key="1">
    <citation type="journal article" date="2013" name="Int. J. Syst. Evol. Microbiol.">
        <title>Roseomonas aerophila sp. nov., isolated from air.</title>
        <authorList>
            <person name="Kim S.J."/>
            <person name="Weon H.Y."/>
            <person name="Ahn J.H."/>
            <person name="Hong S.B."/>
            <person name="Seok S.J."/>
            <person name="Whang K.S."/>
            <person name="Kwon S.W."/>
        </authorList>
    </citation>
    <scope>NUCLEOTIDE SEQUENCE [LARGE SCALE GENOMIC DNA]</scope>
    <source>
        <strain evidence="3 4">NBRC 108923</strain>
    </source>
</reference>
<dbReference type="InterPro" id="IPR001303">
    <property type="entry name" value="Aldolase_II/adducin_N"/>
</dbReference>
<keyword evidence="4" id="KW-1185">Reference proteome</keyword>
<protein>
    <submittedName>
        <fullName evidence="3">Class II aldolase/adducin family protein</fullName>
    </submittedName>
</protein>
<comment type="similarity">
    <text evidence="1">Belongs to the aldolase class II family.</text>
</comment>
<dbReference type="Gene3D" id="3.40.225.10">
    <property type="entry name" value="Class II aldolase/adducin N-terminal domain"/>
    <property type="match status" value="1"/>
</dbReference>
<evidence type="ECO:0000256" key="1">
    <source>
        <dbReference type="ARBA" id="ARBA00037961"/>
    </source>
</evidence>
<evidence type="ECO:0000313" key="3">
    <source>
        <dbReference type="EMBL" id="MBC9207032.1"/>
    </source>
</evidence>
<evidence type="ECO:0000313" key="4">
    <source>
        <dbReference type="Proteomes" id="UP000626026"/>
    </source>
</evidence>
<dbReference type="InterPro" id="IPR036409">
    <property type="entry name" value="Aldolase_II/adducin_N_sf"/>
</dbReference>
<organism evidence="3 4">
    <name type="scientific">Teichococcus aerophilus</name>
    <dbReference type="NCBI Taxonomy" id="1224513"/>
    <lineage>
        <taxon>Bacteria</taxon>
        <taxon>Pseudomonadati</taxon>
        <taxon>Pseudomonadota</taxon>
        <taxon>Alphaproteobacteria</taxon>
        <taxon>Acetobacterales</taxon>
        <taxon>Roseomonadaceae</taxon>
        <taxon>Roseomonas</taxon>
    </lineage>
</organism>
<dbReference type="SMART" id="SM01007">
    <property type="entry name" value="Aldolase_II"/>
    <property type="match status" value="1"/>
</dbReference>
<dbReference type="PANTHER" id="PTHR10672:SF3">
    <property type="entry name" value="PROTEIN HU-LI TAI SHAO"/>
    <property type="match status" value="1"/>
</dbReference>
<comment type="caution">
    <text evidence="3">The sequence shown here is derived from an EMBL/GenBank/DDBJ whole genome shotgun (WGS) entry which is preliminary data.</text>
</comment>
<dbReference type="Proteomes" id="UP000626026">
    <property type="component" value="Unassembled WGS sequence"/>
</dbReference>
<dbReference type="RefSeq" id="WP_187784202.1">
    <property type="nucleotide sequence ID" value="NZ_JACTVA010000012.1"/>
</dbReference>
<feature type="domain" description="Class II aldolase/adducin N-terminal" evidence="2">
    <location>
        <begin position="25"/>
        <end position="211"/>
    </location>
</feature>
<dbReference type="EMBL" id="JACTVA010000012">
    <property type="protein sequence ID" value="MBC9207032.1"/>
    <property type="molecule type" value="Genomic_DNA"/>
</dbReference>
<accession>A0ABR7RKE5</accession>
<dbReference type="Pfam" id="PF00596">
    <property type="entry name" value="Aldolase_II"/>
    <property type="match status" value="1"/>
</dbReference>
<evidence type="ECO:0000259" key="2">
    <source>
        <dbReference type="SMART" id="SM01007"/>
    </source>
</evidence>
<sequence>MLTPPPLPPVRPDPTRVATERELREDLACAYRLFAHFGMTDLVYTHLSVRVPNEPGAEGHRFLVNPYGLMFEEITASSLVLVDAEGQPAQETSWPVNPAGFVIHSALHLGSERAQCVMHTHTLAGMTVAATDCGILPLNQMSMEFTDRVAIHEYEGIAADDNLDERERLVRDMGDKPCLLLRNHGLLTIGATVAEAFYWMYYLEQACRIQVAAQATGATLSMPSAEMVARVRAQSKDSPVKGWLPWQALKRKMDREQPDYRA</sequence>
<gene>
    <name evidence="3" type="ORF">IBL26_09320</name>
</gene>
<dbReference type="InterPro" id="IPR051017">
    <property type="entry name" value="Aldolase-II_Adducin_sf"/>
</dbReference>
<dbReference type="NCBIfam" id="NF005451">
    <property type="entry name" value="PRK07044.1"/>
    <property type="match status" value="1"/>
</dbReference>